<feature type="compositionally biased region" description="Polar residues" evidence="15">
    <location>
        <begin position="914"/>
        <end position="925"/>
    </location>
</feature>
<comment type="similarity">
    <text evidence="2">Belongs to the FtsK/SpoIIIE/SftA family.</text>
</comment>
<dbReference type="GO" id="GO:0007059">
    <property type="term" value="P:chromosome segregation"/>
    <property type="evidence" value="ECO:0007669"/>
    <property type="project" value="UniProtKB-KW"/>
</dbReference>
<keyword evidence="12" id="KW-0131">Cell cycle</keyword>
<dbReference type="InterPro" id="IPR050206">
    <property type="entry name" value="FtsK/SpoIIIE/SftA"/>
</dbReference>
<keyword evidence="9 16" id="KW-1133">Transmembrane helix</keyword>
<feature type="region of interest" description="Disordered" evidence="15">
    <location>
        <begin position="881"/>
        <end position="931"/>
    </location>
</feature>
<feature type="transmembrane region" description="Helical" evidence="16">
    <location>
        <begin position="182"/>
        <end position="213"/>
    </location>
</feature>
<keyword evidence="19" id="KW-1185">Reference proteome</keyword>
<sequence length="966" mass="102769">MATKPTSKGRTTSTSSSRAVGAKKGSPATARTVAFSADAQPGILTRLWVGTAHGIGGLCRAFRVEKIAPEERRDGIPLLLIVLAVAGAIVEWFLMGNPVAQQIDAWSFGGLFGRVAFGLPVLMVLFALWLFNNPSSVHDNRRITIGLALLLLSISGLCHIFGGQPSPSQGMVQLATAGGLLGWMIAAPLTAILTVYGSSAVVILLLILSLFIVTKTPPNKLPERIHDCYVYLFGAEPRDSSAEPAAERRAKTRTSKQTVEDVNALISLDEDETPSGGELPWWRRNSSQREVDPDYEKPAAVTDVLGVPGAGATGFDSALEQAPVGDTAATGVYPTGLFGDLSHAEQAVADVPSGFKSSGLSDDSTAQYGDFGVDPNNDEVAPRPVVPLAETAPPSAQREYVLPDASSLELGSPSKTRSQANDDIVAAITSVLTQFSVDAKVTGFSRGPTVTRYEIELGPGVKVERVTALGKNLSYAVASNEVRILSPIPGKSAIGVEIPNTDRETVSLGDVLRSPVAAKATHPLTIGVGKDVEGGFVVANLAKMPHLLVAGSTGSGKSSFINSMVTSLLMRSTPADVRMVLVDPKRVELTAYQGVPHLITPIITNPKKAAEALQWVVKEMDMRYDDLQSFGFRHIDDFNASVRKGDLVLPEGSQRTLKPYPYLLVVVDELADLMMVAPRDVEDSIVRITQLARAAGIHLVLATQRPSVDVVTGLIKANVPSRLAFAVASVTDSRVILDQPGADKLIGQGDGLFLPMGESKAVRVQGAWVSEEEIERVVRHVKTQAIPDYRQDVATSGAKKEIDSDIGDDLEVLLAATELVISTQFGSTSMLQRKLRVGFAKAGRLMDLLESREIVGPSEGSKARDVLVTQDELPRVLARLRGEDSSPPPTPTVQPAPAQLPTVPPRTDPITEPIPTSVTDANPFSSHGVDTAVIPESDHDFAAAYGNLDIVEADSDEDAWGLTGRE</sequence>
<evidence type="ECO:0000256" key="6">
    <source>
        <dbReference type="ARBA" id="ARBA00022741"/>
    </source>
</evidence>
<keyword evidence="5 16" id="KW-0812">Transmembrane</keyword>
<dbReference type="Pfam" id="PF01580">
    <property type="entry name" value="FtsK_SpoIIIE"/>
    <property type="match status" value="1"/>
</dbReference>
<evidence type="ECO:0000256" key="13">
    <source>
        <dbReference type="ARBA" id="ARBA00024986"/>
    </source>
</evidence>
<dbReference type="Gene3D" id="3.30.980.40">
    <property type="match status" value="1"/>
</dbReference>
<evidence type="ECO:0000256" key="15">
    <source>
        <dbReference type="SAM" id="MobiDB-lite"/>
    </source>
</evidence>
<evidence type="ECO:0000256" key="4">
    <source>
        <dbReference type="ARBA" id="ARBA00022618"/>
    </source>
</evidence>
<dbReference type="GO" id="GO:0051301">
    <property type="term" value="P:cell division"/>
    <property type="evidence" value="ECO:0007669"/>
    <property type="project" value="UniProtKB-KW"/>
</dbReference>
<dbReference type="RefSeq" id="WP_141917083.1">
    <property type="nucleotide sequence ID" value="NZ_BAAAYS010000021.1"/>
</dbReference>
<dbReference type="Gene3D" id="3.40.50.300">
    <property type="entry name" value="P-loop containing nucleotide triphosphate hydrolases"/>
    <property type="match status" value="1"/>
</dbReference>
<dbReference type="PANTHER" id="PTHR22683:SF41">
    <property type="entry name" value="DNA TRANSLOCASE FTSK"/>
    <property type="match status" value="1"/>
</dbReference>
<dbReference type="Pfam" id="PF09397">
    <property type="entry name" value="FtsK_gamma"/>
    <property type="match status" value="1"/>
</dbReference>
<feature type="transmembrane region" description="Helical" evidence="16">
    <location>
        <begin position="76"/>
        <end position="94"/>
    </location>
</feature>
<evidence type="ECO:0000256" key="5">
    <source>
        <dbReference type="ARBA" id="ARBA00022692"/>
    </source>
</evidence>
<keyword evidence="10" id="KW-0238">DNA-binding</keyword>
<dbReference type="EMBL" id="VFPN01000002">
    <property type="protein sequence ID" value="TQM63149.1"/>
    <property type="molecule type" value="Genomic_DNA"/>
</dbReference>
<evidence type="ECO:0000256" key="10">
    <source>
        <dbReference type="ARBA" id="ARBA00023125"/>
    </source>
</evidence>
<dbReference type="InterPro" id="IPR036390">
    <property type="entry name" value="WH_DNA-bd_sf"/>
</dbReference>
<evidence type="ECO:0000313" key="18">
    <source>
        <dbReference type="EMBL" id="TQM63149.1"/>
    </source>
</evidence>
<dbReference type="OrthoDB" id="9807790at2"/>
<keyword evidence="6 14" id="KW-0547">Nucleotide-binding</keyword>
<feature type="transmembrane region" description="Helical" evidence="16">
    <location>
        <begin position="106"/>
        <end position="131"/>
    </location>
</feature>
<dbReference type="InterPro" id="IPR027417">
    <property type="entry name" value="P-loop_NTPase"/>
</dbReference>
<accession>A0A543HXW6</accession>
<dbReference type="InterPro" id="IPR041027">
    <property type="entry name" value="FtsK_alpha"/>
</dbReference>
<dbReference type="InterPro" id="IPR002543">
    <property type="entry name" value="FtsK_dom"/>
</dbReference>
<dbReference type="SUPFAM" id="SSF46785">
    <property type="entry name" value="Winged helix' DNA-binding domain"/>
    <property type="match status" value="1"/>
</dbReference>
<feature type="domain" description="FtsK" evidence="17">
    <location>
        <begin position="534"/>
        <end position="734"/>
    </location>
</feature>
<evidence type="ECO:0000313" key="19">
    <source>
        <dbReference type="Proteomes" id="UP000318331"/>
    </source>
</evidence>
<evidence type="ECO:0000256" key="3">
    <source>
        <dbReference type="ARBA" id="ARBA00022475"/>
    </source>
</evidence>
<feature type="transmembrane region" description="Helical" evidence="16">
    <location>
        <begin position="143"/>
        <end position="162"/>
    </location>
</feature>
<dbReference type="Pfam" id="PF13491">
    <property type="entry name" value="FtsK_4TM"/>
    <property type="match status" value="1"/>
</dbReference>
<comment type="caution">
    <text evidence="18">The sequence shown here is derived from an EMBL/GenBank/DDBJ whole genome shotgun (WGS) entry which is preliminary data.</text>
</comment>
<dbReference type="SUPFAM" id="SSF52540">
    <property type="entry name" value="P-loop containing nucleoside triphosphate hydrolases"/>
    <property type="match status" value="1"/>
</dbReference>
<evidence type="ECO:0000256" key="1">
    <source>
        <dbReference type="ARBA" id="ARBA00004651"/>
    </source>
</evidence>
<dbReference type="Gene3D" id="1.10.10.10">
    <property type="entry name" value="Winged helix-like DNA-binding domain superfamily/Winged helix DNA-binding domain"/>
    <property type="match status" value="1"/>
</dbReference>
<evidence type="ECO:0000256" key="14">
    <source>
        <dbReference type="PROSITE-ProRule" id="PRU00289"/>
    </source>
</evidence>
<dbReference type="GO" id="GO:0003677">
    <property type="term" value="F:DNA binding"/>
    <property type="evidence" value="ECO:0007669"/>
    <property type="project" value="UniProtKB-KW"/>
</dbReference>
<reference evidence="18 19" key="1">
    <citation type="submission" date="2019-06" db="EMBL/GenBank/DDBJ databases">
        <title>Sequencing the genomes of 1000 actinobacteria strains.</title>
        <authorList>
            <person name="Klenk H.-P."/>
        </authorList>
    </citation>
    <scope>NUCLEOTIDE SEQUENCE [LARGE SCALE GENOMIC DNA]</scope>
    <source>
        <strain evidence="18 19">DSM 18031</strain>
    </source>
</reference>
<evidence type="ECO:0000256" key="8">
    <source>
        <dbReference type="ARBA" id="ARBA00022840"/>
    </source>
</evidence>
<keyword evidence="4" id="KW-0132">Cell division</keyword>
<keyword evidence="3" id="KW-1003">Cell membrane</keyword>
<evidence type="ECO:0000256" key="12">
    <source>
        <dbReference type="ARBA" id="ARBA00023306"/>
    </source>
</evidence>
<comment type="subcellular location">
    <subcellularLocation>
        <location evidence="1">Cell membrane</location>
        <topology evidence="1">Multi-pass membrane protein</topology>
    </subcellularLocation>
</comment>
<organism evidence="18 19">
    <name type="scientific">Klugiella xanthotipulae</name>
    <dbReference type="NCBI Taxonomy" id="244735"/>
    <lineage>
        <taxon>Bacteria</taxon>
        <taxon>Bacillati</taxon>
        <taxon>Actinomycetota</taxon>
        <taxon>Actinomycetes</taxon>
        <taxon>Micrococcales</taxon>
        <taxon>Microbacteriaceae</taxon>
        <taxon>Klugiella</taxon>
    </lineage>
</organism>
<dbReference type="PROSITE" id="PS50901">
    <property type="entry name" value="FTSK"/>
    <property type="match status" value="1"/>
</dbReference>
<dbReference type="InterPro" id="IPR018541">
    <property type="entry name" value="Ftsk_gamma"/>
</dbReference>
<evidence type="ECO:0000256" key="2">
    <source>
        <dbReference type="ARBA" id="ARBA00006474"/>
    </source>
</evidence>
<evidence type="ECO:0000256" key="7">
    <source>
        <dbReference type="ARBA" id="ARBA00022829"/>
    </source>
</evidence>
<keyword evidence="11 16" id="KW-0472">Membrane</keyword>
<dbReference type="AlphaFoldDB" id="A0A543HXW6"/>
<gene>
    <name evidence="18" type="ORF">FB466_1403</name>
</gene>
<evidence type="ECO:0000256" key="16">
    <source>
        <dbReference type="SAM" id="Phobius"/>
    </source>
</evidence>
<feature type="region of interest" description="Disordered" evidence="15">
    <location>
        <begin position="1"/>
        <end position="25"/>
    </location>
</feature>
<dbReference type="Proteomes" id="UP000318331">
    <property type="component" value="Unassembled WGS sequence"/>
</dbReference>
<feature type="binding site" evidence="14">
    <location>
        <begin position="551"/>
        <end position="558"/>
    </location>
    <ligand>
        <name>ATP</name>
        <dbReference type="ChEBI" id="CHEBI:30616"/>
    </ligand>
</feature>
<proteinExistence type="inferred from homology"/>
<evidence type="ECO:0000259" key="17">
    <source>
        <dbReference type="PROSITE" id="PS50901"/>
    </source>
</evidence>
<evidence type="ECO:0000256" key="11">
    <source>
        <dbReference type="ARBA" id="ARBA00023136"/>
    </source>
</evidence>
<dbReference type="Pfam" id="PF17854">
    <property type="entry name" value="FtsK_alpha"/>
    <property type="match status" value="1"/>
</dbReference>
<dbReference type="GO" id="GO:0005886">
    <property type="term" value="C:plasma membrane"/>
    <property type="evidence" value="ECO:0007669"/>
    <property type="project" value="UniProtKB-SubCell"/>
</dbReference>
<dbReference type="InterPro" id="IPR025199">
    <property type="entry name" value="FtsK_4TM"/>
</dbReference>
<feature type="compositionally biased region" description="Low complexity" evidence="15">
    <location>
        <begin position="1"/>
        <end position="18"/>
    </location>
</feature>
<dbReference type="CDD" id="cd01127">
    <property type="entry name" value="TrwB_TraG_TraD_VirD4"/>
    <property type="match status" value="1"/>
</dbReference>
<dbReference type="GO" id="GO:0005524">
    <property type="term" value="F:ATP binding"/>
    <property type="evidence" value="ECO:0007669"/>
    <property type="project" value="UniProtKB-UniRule"/>
</dbReference>
<comment type="function">
    <text evidence="13">Essential cell division protein that coordinates cell division and chromosome segregation. The N-terminus is involved in assembly of the cell-division machinery. The C-terminus functions as a DNA motor that moves dsDNA in an ATP-dependent manner towards the dif recombination site, which is located within the replication terminus region. Required for activation of the Xer recombinase, allowing activation of chromosome unlinking by recombination.</text>
</comment>
<dbReference type="SMART" id="SM00843">
    <property type="entry name" value="Ftsk_gamma"/>
    <property type="match status" value="1"/>
</dbReference>
<keyword evidence="7" id="KW-0159">Chromosome partition</keyword>
<evidence type="ECO:0000256" key="9">
    <source>
        <dbReference type="ARBA" id="ARBA00022989"/>
    </source>
</evidence>
<dbReference type="PANTHER" id="PTHR22683">
    <property type="entry name" value="SPORULATION PROTEIN RELATED"/>
    <property type="match status" value="1"/>
</dbReference>
<name>A0A543HXW6_9MICO</name>
<dbReference type="InterPro" id="IPR036388">
    <property type="entry name" value="WH-like_DNA-bd_sf"/>
</dbReference>
<protein>
    <submittedName>
        <fullName evidence="18">S-DNA-T family DNA segregation ATPase FtsK/SpoIIIE</fullName>
    </submittedName>
</protein>
<keyword evidence="8 14" id="KW-0067">ATP-binding</keyword>